<evidence type="ECO:0000313" key="3">
    <source>
        <dbReference type="Proteomes" id="UP000243502"/>
    </source>
</evidence>
<dbReference type="PANTHER" id="PTHR33990">
    <property type="entry name" value="PROTEIN YJDN-RELATED"/>
    <property type="match status" value="1"/>
</dbReference>
<dbReference type="InterPro" id="IPR004360">
    <property type="entry name" value="Glyas_Fos-R_dOase_dom"/>
</dbReference>
<dbReference type="EMBL" id="CP026111">
    <property type="protein sequence ID" value="AUT60078.1"/>
    <property type="molecule type" value="Genomic_DNA"/>
</dbReference>
<dbReference type="Pfam" id="PF00903">
    <property type="entry name" value="Glyoxalase"/>
    <property type="match status" value="1"/>
</dbReference>
<evidence type="ECO:0000259" key="1">
    <source>
        <dbReference type="Pfam" id="PF00903"/>
    </source>
</evidence>
<accession>A0A2I8EKZ0</accession>
<sequence>MQVQPYLFFNGRCEEALKFYGEKLGAQVLFQMRFRDAPPNPQQPIRPGTEDKIMHASVKIGATELMASDGNCDDTPGSGTHTGYGLSITVDDPSQGEKTFNAICEGGNVVMSWQATFWSTGFGMVVDKFGVMWMVTNPHEGDKHAS</sequence>
<dbReference type="AlphaFoldDB" id="A0A2I8EKZ0"/>
<feature type="domain" description="Glyoxalase/fosfomycin resistance/dioxygenase" evidence="1">
    <location>
        <begin position="6"/>
        <end position="135"/>
    </location>
</feature>
<protein>
    <submittedName>
        <fullName evidence="2">VOC family protein</fullName>
    </submittedName>
</protein>
<dbReference type="KEGG" id="pter:C2L65_11035"/>
<name>A0A2I8EKZ0_9BURK</name>
<dbReference type="CDD" id="cd06588">
    <property type="entry name" value="PhnB_like"/>
    <property type="match status" value="1"/>
</dbReference>
<dbReference type="Proteomes" id="UP000243502">
    <property type="component" value="Chromosome 1"/>
</dbReference>
<dbReference type="SUPFAM" id="SSF54593">
    <property type="entry name" value="Glyoxalase/Bleomycin resistance protein/Dihydroxybiphenyl dioxygenase"/>
    <property type="match status" value="1"/>
</dbReference>
<dbReference type="OrthoDB" id="9795306at2"/>
<dbReference type="InterPro" id="IPR029068">
    <property type="entry name" value="Glyas_Bleomycin-R_OHBP_Dase"/>
</dbReference>
<dbReference type="PANTHER" id="PTHR33990:SF1">
    <property type="entry name" value="PROTEIN YJDN"/>
    <property type="match status" value="1"/>
</dbReference>
<dbReference type="InterPro" id="IPR028973">
    <property type="entry name" value="PhnB-like"/>
</dbReference>
<reference evidence="2 3" key="1">
    <citation type="submission" date="2018-01" db="EMBL/GenBank/DDBJ databases">
        <title>Species boundaries and ecological features among Paraburkholderia terrae DSMZ17804T, P. hospita DSMZ17164T and P. caribensis DSMZ13236T.</title>
        <authorList>
            <person name="Pratama A.A."/>
        </authorList>
    </citation>
    <scope>NUCLEOTIDE SEQUENCE [LARGE SCALE GENOMIC DNA]</scope>
    <source>
        <strain evidence="2 3">DSM 17804</strain>
    </source>
</reference>
<proteinExistence type="predicted"/>
<evidence type="ECO:0000313" key="2">
    <source>
        <dbReference type="EMBL" id="AUT60078.1"/>
    </source>
</evidence>
<gene>
    <name evidence="2" type="ORF">C2L65_11035</name>
</gene>
<dbReference type="RefSeq" id="WP_042310291.1">
    <property type="nucleotide sequence ID" value="NZ_CP026111.1"/>
</dbReference>
<organism evidence="2 3">
    <name type="scientific">Paraburkholderia terrae</name>
    <dbReference type="NCBI Taxonomy" id="311230"/>
    <lineage>
        <taxon>Bacteria</taxon>
        <taxon>Pseudomonadati</taxon>
        <taxon>Pseudomonadota</taxon>
        <taxon>Betaproteobacteria</taxon>
        <taxon>Burkholderiales</taxon>
        <taxon>Burkholderiaceae</taxon>
        <taxon>Paraburkholderia</taxon>
    </lineage>
</organism>
<dbReference type="Gene3D" id="3.10.180.10">
    <property type="entry name" value="2,3-Dihydroxybiphenyl 1,2-Dioxygenase, domain 1"/>
    <property type="match status" value="1"/>
</dbReference>